<evidence type="ECO:0000313" key="1">
    <source>
        <dbReference type="EMBL" id="SPZ92509.1"/>
    </source>
</evidence>
<name>A0A2X2LGV8_SPHMU</name>
<dbReference type="AlphaFoldDB" id="A0A2X2LGV8"/>
<dbReference type="Gene3D" id="3.40.50.2300">
    <property type="match status" value="1"/>
</dbReference>
<dbReference type="SMART" id="SM00448">
    <property type="entry name" value="REC"/>
    <property type="match status" value="1"/>
</dbReference>
<organism evidence="1 2">
    <name type="scientific">Sphingobacterium multivorum</name>
    <dbReference type="NCBI Taxonomy" id="28454"/>
    <lineage>
        <taxon>Bacteria</taxon>
        <taxon>Pseudomonadati</taxon>
        <taxon>Bacteroidota</taxon>
        <taxon>Sphingobacteriia</taxon>
        <taxon>Sphingobacteriales</taxon>
        <taxon>Sphingobacteriaceae</taxon>
        <taxon>Sphingobacterium</taxon>
    </lineage>
</organism>
<protein>
    <submittedName>
        <fullName evidence="1">Probable transcriptional regulatory protein YehT</fullName>
    </submittedName>
</protein>
<dbReference type="SMART" id="SM00850">
    <property type="entry name" value="LytTR"/>
    <property type="match status" value="1"/>
</dbReference>
<dbReference type="GO" id="GO:0003677">
    <property type="term" value="F:DNA binding"/>
    <property type="evidence" value="ECO:0007669"/>
    <property type="project" value="InterPro"/>
</dbReference>
<dbReference type="InterPro" id="IPR001789">
    <property type="entry name" value="Sig_transdc_resp-reg_receiver"/>
</dbReference>
<gene>
    <name evidence="1" type="primary">yehT_3</name>
    <name evidence="1" type="ORF">NCTC11343_04543</name>
</gene>
<dbReference type="SUPFAM" id="SSF52172">
    <property type="entry name" value="CheY-like"/>
    <property type="match status" value="1"/>
</dbReference>
<dbReference type="InterPro" id="IPR011006">
    <property type="entry name" value="CheY-like_superfamily"/>
</dbReference>
<sequence length="244" mass="27361">MIKAVIIDDELKGATLLQHKLSAFADRLVVERIFNDPFVALKVLPSISPDIVFLDVEMPLMDGFKLLENLGNIDFEVIFVTAYNVYAIEALRADALDYLLKPVDTDELTVAIEKLCKRIERKKQRQKQGIHVGSSSASRLALSTAEGIYFVRKDEIVKIEAMSNYSVFYFSAGNKIIVSRTLKEFEGLMDADCFLRINRSTIVNLSCVIRYKKGEGGTLQLADGSELEVSPTKKSLLMELLSRT</sequence>
<reference evidence="1 2" key="1">
    <citation type="submission" date="2018-06" db="EMBL/GenBank/DDBJ databases">
        <authorList>
            <consortium name="Pathogen Informatics"/>
            <person name="Doyle S."/>
        </authorList>
    </citation>
    <scope>NUCLEOTIDE SEQUENCE [LARGE SCALE GENOMIC DNA]</scope>
    <source>
        <strain evidence="1 2">NCTC11343</strain>
    </source>
</reference>
<dbReference type="EMBL" id="UAUU01000011">
    <property type="protein sequence ID" value="SPZ92509.1"/>
    <property type="molecule type" value="Genomic_DNA"/>
</dbReference>
<dbReference type="PANTHER" id="PTHR37299">
    <property type="entry name" value="TRANSCRIPTIONAL REGULATOR-RELATED"/>
    <property type="match status" value="1"/>
</dbReference>
<dbReference type="GeneID" id="97179478"/>
<dbReference type="GO" id="GO:0000156">
    <property type="term" value="F:phosphorelay response regulator activity"/>
    <property type="evidence" value="ECO:0007669"/>
    <property type="project" value="InterPro"/>
</dbReference>
<evidence type="ECO:0000313" key="2">
    <source>
        <dbReference type="Proteomes" id="UP000251241"/>
    </source>
</evidence>
<dbReference type="PROSITE" id="PS50110">
    <property type="entry name" value="RESPONSE_REGULATORY"/>
    <property type="match status" value="1"/>
</dbReference>
<dbReference type="Gene3D" id="2.40.50.1020">
    <property type="entry name" value="LytTr DNA-binding domain"/>
    <property type="match status" value="1"/>
</dbReference>
<dbReference type="PANTHER" id="PTHR37299:SF1">
    <property type="entry name" value="STAGE 0 SPORULATION PROTEIN A HOMOLOG"/>
    <property type="match status" value="1"/>
</dbReference>
<accession>A0A2X2LGV8</accession>
<dbReference type="RefSeq" id="WP_112375926.1">
    <property type="nucleotide sequence ID" value="NZ_CP069793.1"/>
</dbReference>
<dbReference type="InterPro" id="IPR007492">
    <property type="entry name" value="LytTR_DNA-bd_dom"/>
</dbReference>
<dbReference type="Pfam" id="PF00072">
    <property type="entry name" value="Response_reg"/>
    <property type="match status" value="1"/>
</dbReference>
<dbReference type="InterPro" id="IPR046947">
    <property type="entry name" value="LytR-like"/>
</dbReference>
<dbReference type="PROSITE" id="PS50930">
    <property type="entry name" value="HTH_LYTTR"/>
    <property type="match status" value="1"/>
</dbReference>
<dbReference type="Pfam" id="PF04397">
    <property type="entry name" value="LytTR"/>
    <property type="match status" value="1"/>
</dbReference>
<dbReference type="Proteomes" id="UP000251241">
    <property type="component" value="Unassembled WGS sequence"/>
</dbReference>
<proteinExistence type="predicted"/>